<organism evidence="8 9">
    <name type="scientific">Cyphellophora europaea (strain CBS 101466)</name>
    <name type="common">Phialophora europaea</name>
    <dbReference type="NCBI Taxonomy" id="1220924"/>
    <lineage>
        <taxon>Eukaryota</taxon>
        <taxon>Fungi</taxon>
        <taxon>Dikarya</taxon>
        <taxon>Ascomycota</taxon>
        <taxon>Pezizomycotina</taxon>
        <taxon>Eurotiomycetes</taxon>
        <taxon>Chaetothyriomycetidae</taxon>
        <taxon>Chaetothyriales</taxon>
        <taxon>Cyphellophoraceae</taxon>
        <taxon>Cyphellophora</taxon>
    </lineage>
</organism>
<feature type="compositionally biased region" description="Acidic residues" evidence="6">
    <location>
        <begin position="671"/>
        <end position="696"/>
    </location>
</feature>
<evidence type="ECO:0000313" key="9">
    <source>
        <dbReference type="Proteomes" id="UP000030752"/>
    </source>
</evidence>
<gene>
    <name evidence="8" type="ORF">HMPREF1541_09425</name>
</gene>
<feature type="region of interest" description="Disordered" evidence="6">
    <location>
        <begin position="61"/>
        <end position="89"/>
    </location>
</feature>
<keyword evidence="3" id="KW-0238">DNA-binding</keyword>
<keyword evidence="2" id="KW-0805">Transcription regulation</keyword>
<keyword evidence="1" id="KW-0479">Metal-binding</keyword>
<dbReference type="Gene3D" id="4.10.240.10">
    <property type="entry name" value="Zn(2)-C6 fungal-type DNA-binding domain"/>
    <property type="match status" value="1"/>
</dbReference>
<dbReference type="PROSITE" id="PS50048">
    <property type="entry name" value="ZN2_CY6_FUNGAL_2"/>
    <property type="match status" value="1"/>
</dbReference>
<dbReference type="InterPro" id="IPR036864">
    <property type="entry name" value="Zn2-C6_fun-type_DNA-bd_sf"/>
</dbReference>
<dbReference type="EMBL" id="KB822712">
    <property type="protein sequence ID" value="ETN45593.1"/>
    <property type="molecule type" value="Genomic_DNA"/>
</dbReference>
<accession>W2SC48</accession>
<dbReference type="RefSeq" id="XP_008712321.1">
    <property type="nucleotide sequence ID" value="XM_008714099.1"/>
</dbReference>
<evidence type="ECO:0000313" key="8">
    <source>
        <dbReference type="EMBL" id="ETN45593.1"/>
    </source>
</evidence>
<dbReference type="GO" id="GO:0003677">
    <property type="term" value="F:DNA binding"/>
    <property type="evidence" value="ECO:0007669"/>
    <property type="project" value="UniProtKB-KW"/>
</dbReference>
<dbReference type="CDD" id="cd00067">
    <property type="entry name" value="GAL4"/>
    <property type="match status" value="1"/>
</dbReference>
<dbReference type="GeneID" id="19976764"/>
<evidence type="ECO:0000256" key="2">
    <source>
        <dbReference type="ARBA" id="ARBA00023015"/>
    </source>
</evidence>
<dbReference type="InParanoid" id="W2SC48"/>
<dbReference type="AlphaFoldDB" id="W2SC48"/>
<dbReference type="HOGENOM" id="CLU_015502_2_0_1"/>
<proteinExistence type="predicted"/>
<dbReference type="Pfam" id="PF04082">
    <property type="entry name" value="Fungal_trans"/>
    <property type="match status" value="1"/>
</dbReference>
<dbReference type="InterPro" id="IPR001138">
    <property type="entry name" value="Zn2Cys6_DnaBD"/>
</dbReference>
<dbReference type="Proteomes" id="UP000030752">
    <property type="component" value="Unassembled WGS sequence"/>
</dbReference>
<evidence type="ECO:0000256" key="3">
    <source>
        <dbReference type="ARBA" id="ARBA00023125"/>
    </source>
</evidence>
<reference evidence="8 9" key="1">
    <citation type="submission" date="2013-03" db="EMBL/GenBank/DDBJ databases">
        <title>The Genome Sequence of Phialophora europaea CBS 101466.</title>
        <authorList>
            <consortium name="The Broad Institute Genomics Platform"/>
            <person name="Cuomo C."/>
            <person name="de Hoog S."/>
            <person name="Gorbushina A."/>
            <person name="Walker B."/>
            <person name="Young S.K."/>
            <person name="Zeng Q."/>
            <person name="Gargeya S."/>
            <person name="Fitzgerald M."/>
            <person name="Haas B."/>
            <person name="Abouelleil A."/>
            <person name="Allen A.W."/>
            <person name="Alvarado L."/>
            <person name="Arachchi H.M."/>
            <person name="Berlin A.M."/>
            <person name="Chapman S.B."/>
            <person name="Gainer-Dewar J."/>
            <person name="Goldberg J."/>
            <person name="Griggs A."/>
            <person name="Gujja S."/>
            <person name="Hansen M."/>
            <person name="Howarth C."/>
            <person name="Imamovic A."/>
            <person name="Ireland A."/>
            <person name="Larimer J."/>
            <person name="McCowan C."/>
            <person name="Murphy C."/>
            <person name="Pearson M."/>
            <person name="Poon T.W."/>
            <person name="Priest M."/>
            <person name="Roberts A."/>
            <person name="Saif S."/>
            <person name="Shea T."/>
            <person name="Sisk P."/>
            <person name="Sykes S."/>
            <person name="Wortman J."/>
            <person name="Nusbaum C."/>
            <person name="Birren B."/>
        </authorList>
    </citation>
    <scope>NUCLEOTIDE SEQUENCE [LARGE SCALE GENOMIC DNA]</scope>
    <source>
        <strain evidence="8 9">CBS 101466</strain>
    </source>
</reference>
<dbReference type="SUPFAM" id="SSF57701">
    <property type="entry name" value="Zn2/Cys6 DNA-binding domain"/>
    <property type="match status" value="1"/>
</dbReference>
<dbReference type="InterPro" id="IPR007219">
    <property type="entry name" value="XnlR_reg_dom"/>
</dbReference>
<evidence type="ECO:0000259" key="7">
    <source>
        <dbReference type="PROSITE" id="PS50048"/>
    </source>
</evidence>
<dbReference type="OrthoDB" id="2399539at2759"/>
<dbReference type="GO" id="GO:0000981">
    <property type="term" value="F:DNA-binding transcription factor activity, RNA polymerase II-specific"/>
    <property type="evidence" value="ECO:0007669"/>
    <property type="project" value="InterPro"/>
</dbReference>
<dbReference type="SMART" id="SM00066">
    <property type="entry name" value="GAL4"/>
    <property type="match status" value="1"/>
</dbReference>
<dbReference type="PROSITE" id="PS00463">
    <property type="entry name" value="ZN2_CY6_FUNGAL_1"/>
    <property type="match status" value="1"/>
</dbReference>
<dbReference type="GO" id="GO:0008270">
    <property type="term" value="F:zinc ion binding"/>
    <property type="evidence" value="ECO:0007669"/>
    <property type="project" value="InterPro"/>
</dbReference>
<dbReference type="PANTHER" id="PTHR47431">
    <property type="entry name" value="ZN(II)2CYS6 TRANSCRIPTION FACTOR (EUROFUNG)-RELATED"/>
    <property type="match status" value="1"/>
</dbReference>
<keyword evidence="9" id="KW-1185">Reference proteome</keyword>
<keyword evidence="4" id="KW-0804">Transcription</keyword>
<evidence type="ECO:0000256" key="1">
    <source>
        <dbReference type="ARBA" id="ARBA00022723"/>
    </source>
</evidence>
<dbReference type="STRING" id="1220924.W2SC48"/>
<dbReference type="GO" id="GO:0006351">
    <property type="term" value="P:DNA-templated transcription"/>
    <property type="evidence" value="ECO:0007669"/>
    <property type="project" value="InterPro"/>
</dbReference>
<dbReference type="Pfam" id="PF00172">
    <property type="entry name" value="Zn_clus"/>
    <property type="match status" value="1"/>
</dbReference>
<keyword evidence="5" id="KW-0539">Nucleus</keyword>
<evidence type="ECO:0000256" key="4">
    <source>
        <dbReference type="ARBA" id="ARBA00023163"/>
    </source>
</evidence>
<dbReference type="VEuPathDB" id="FungiDB:HMPREF1541_09425"/>
<sequence length="704" mass="76029">MSDQLGAADKARPKPPSLLACIPCRRSHLKCDGVKPLCSRCADKRIDCVWIESRRGYRDYRKGGNAAATGNTQKPKRRDSGYFYGPRPQHEPVPEAYVLDASLTAAHAFTYDEIFNVPFPGAEMPALYGDAHAAYHTSLPPVAELTPTSSATKDLPTPVSAREMQLARSDTHGSHEKEPSDLIDLFYKYFFGSHPFVVPQKLYRQRPDTIPEGLKACMRFIAAHYVPNHNLLALQKATAVIFTDQMPDDVYKIQALMLYMCAAFARYEQMQGGVALENAIRIAMQIGLNKHAFAATVEPHNAVMQESIRRTWWTLFIMEGLITAIGGQMSPFRLHRLYCDVPLPGDDAAYMALKSSMAPRSLADFRNRTFAEDNYAYSSFAYAIEAMYIMGAVFELGPDTFAITDHQVEAIDASISNFTLSLPQDKRDVIPDPDGFVDETLLMAHMLINWAAILVHRPRSTLTFIRNHYATICTRVEAAGLPALAYASHTSKTLRAANTIINLATVQRPITYCTPSMVCGITTAATVHLPAYAIADTPGHATAIKERLQLGISALGRFAEIWPRASIAKSQVASFAREVLTRPSVCVDSTAPSLPCATPLGVVAGRESHGVGGGGADAAAAGASGGASAGGGGMLLGAPVNTGLGLPALEYVGETVAADGMVDPPVMESSASEEEEGEGAAADEEEEEGWVLDELEGMPAQSLP</sequence>
<dbReference type="PANTHER" id="PTHR47431:SF1">
    <property type="entry name" value="ZN(II)2CYS6 TRANSCRIPTION FACTOR (EUROFUNG)"/>
    <property type="match status" value="1"/>
</dbReference>
<name>W2SC48_CYPE1</name>
<feature type="region of interest" description="Disordered" evidence="6">
    <location>
        <begin position="662"/>
        <end position="704"/>
    </location>
</feature>
<feature type="domain" description="Zn(2)-C6 fungal-type" evidence="7">
    <location>
        <begin position="20"/>
        <end position="50"/>
    </location>
</feature>
<evidence type="ECO:0000256" key="5">
    <source>
        <dbReference type="ARBA" id="ARBA00023242"/>
    </source>
</evidence>
<dbReference type="CDD" id="cd12148">
    <property type="entry name" value="fungal_TF_MHR"/>
    <property type="match status" value="1"/>
</dbReference>
<evidence type="ECO:0000256" key="6">
    <source>
        <dbReference type="SAM" id="MobiDB-lite"/>
    </source>
</evidence>
<dbReference type="eggNOG" id="ENOG502RF8N">
    <property type="taxonomic scope" value="Eukaryota"/>
</dbReference>
<protein>
    <recommendedName>
        <fullName evidence="7">Zn(2)-C6 fungal-type domain-containing protein</fullName>
    </recommendedName>
</protein>